<reference evidence="1 2" key="1">
    <citation type="submission" date="2020-06" db="EMBL/GenBank/DDBJ databases">
        <authorList>
            <person name="Li R."/>
            <person name="Bekaert M."/>
        </authorList>
    </citation>
    <scope>NUCLEOTIDE SEQUENCE [LARGE SCALE GENOMIC DNA]</scope>
    <source>
        <strain evidence="2">wild</strain>
    </source>
</reference>
<dbReference type="InterPro" id="IPR011042">
    <property type="entry name" value="6-blade_b-propeller_TolB-like"/>
</dbReference>
<accession>A0A6J8D2D1</accession>
<dbReference type="AlphaFoldDB" id="A0A6J8D2D1"/>
<evidence type="ECO:0000313" key="1">
    <source>
        <dbReference type="EMBL" id="CAC5401300.1"/>
    </source>
</evidence>
<dbReference type="OrthoDB" id="6087280at2759"/>
<proteinExistence type="predicted"/>
<gene>
    <name evidence="1" type="ORF">MCOR_35395</name>
</gene>
<organism evidence="1 2">
    <name type="scientific">Mytilus coruscus</name>
    <name type="common">Sea mussel</name>
    <dbReference type="NCBI Taxonomy" id="42192"/>
    <lineage>
        <taxon>Eukaryota</taxon>
        <taxon>Metazoa</taxon>
        <taxon>Spiralia</taxon>
        <taxon>Lophotrochozoa</taxon>
        <taxon>Mollusca</taxon>
        <taxon>Bivalvia</taxon>
        <taxon>Autobranchia</taxon>
        <taxon>Pteriomorphia</taxon>
        <taxon>Mytilida</taxon>
        <taxon>Mytiloidea</taxon>
        <taxon>Mytilidae</taxon>
        <taxon>Mytilinae</taxon>
        <taxon>Mytilus</taxon>
    </lineage>
</organism>
<protein>
    <submittedName>
        <fullName evidence="1">Uncharacterized protein</fullName>
    </submittedName>
</protein>
<name>A0A6J8D2D1_MYTCO</name>
<dbReference type="EMBL" id="CACVKT020006394">
    <property type="protein sequence ID" value="CAC5401300.1"/>
    <property type="molecule type" value="Genomic_DNA"/>
</dbReference>
<dbReference type="Proteomes" id="UP000507470">
    <property type="component" value="Unassembled WGS sequence"/>
</dbReference>
<sequence>MIIDLTTRKVKRVVKLPKTPFGITFDGESLICCCSGKDIQMISCTDFSCTNIPKTLMSQYSYIAIQGDKIVCTVPDDSKVSCLDNGKLVWEFKNESVLKKPGGITIDDKGNVFVVGMDSKNSLMISPDGKQYKQIQTKEYGLTEPSTIYFDKIRKQLLITNINSFAHLYDVSFY</sequence>
<evidence type="ECO:0000313" key="2">
    <source>
        <dbReference type="Proteomes" id="UP000507470"/>
    </source>
</evidence>
<dbReference type="InterPro" id="IPR011044">
    <property type="entry name" value="Quino_amine_DH_bsu"/>
</dbReference>
<keyword evidence="2" id="KW-1185">Reference proteome</keyword>
<dbReference type="SUPFAM" id="SSF50969">
    <property type="entry name" value="YVTN repeat-like/Quinoprotein amine dehydrogenase"/>
    <property type="match status" value="1"/>
</dbReference>
<dbReference type="Gene3D" id="2.120.10.30">
    <property type="entry name" value="TolB, C-terminal domain"/>
    <property type="match status" value="1"/>
</dbReference>